<comment type="caution">
    <text evidence="2">The sequence shown here is derived from an EMBL/GenBank/DDBJ whole genome shotgun (WGS) entry which is preliminary data.</text>
</comment>
<feature type="compositionally biased region" description="Pro residues" evidence="1">
    <location>
        <begin position="92"/>
        <end position="109"/>
    </location>
</feature>
<protein>
    <submittedName>
        <fullName evidence="2">Uncharacterized protein</fullName>
    </submittedName>
</protein>
<evidence type="ECO:0000313" key="2">
    <source>
        <dbReference type="EMBL" id="KAF7184912.1"/>
    </source>
</evidence>
<evidence type="ECO:0000256" key="1">
    <source>
        <dbReference type="SAM" id="MobiDB-lite"/>
    </source>
</evidence>
<proteinExistence type="predicted"/>
<sequence>MDEISPLPPGGRQLTIAQALKPRQDKRKRLLEEEDLSDVSPPPPRPRRLVKPSQSQHRSEPSPEVDLLESPPQVPGRRRRGRTSTAPQDSYSPPPPSSSPPAPSPPLVPSSPGQEPNHHSACCEFEYNPDGKQRFVKGYDDARVESEDGPSMACLICPNHNGGKKGGGLYRWDGMRDHYKRYHHEILSQIASGTPEHHFCRNESFAKVRAGIGRAITEDEFMIYVRVYHENEADIRAVFAWMRLHPVPLPPSRTPEQIMSDKVDYICSSQVFRYKLTRRLFDDLETFFPDMLSWEFGTVPTELAELTKPENKRAKTRCLPVAAIPKGAALTKDGESSYPYSQFQYGFVITDDTGFRAKLNRANWLRLACGMLQPRPLLGYTIPTFLMISIRST</sequence>
<keyword evidence="3" id="KW-1185">Reference proteome</keyword>
<dbReference type="AlphaFoldDB" id="A0A8H6R6X4"/>
<reference evidence="2" key="1">
    <citation type="submission" date="2020-04" db="EMBL/GenBank/DDBJ databases">
        <title>Draft genome resource of the tomato pathogen Pseudocercospora fuligena.</title>
        <authorList>
            <person name="Zaccaron A."/>
        </authorList>
    </citation>
    <scope>NUCLEOTIDE SEQUENCE</scope>
    <source>
        <strain evidence="2">PF001</strain>
    </source>
</reference>
<accession>A0A8H6R6X4</accession>
<dbReference type="Proteomes" id="UP000660729">
    <property type="component" value="Unassembled WGS sequence"/>
</dbReference>
<name>A0A8H6R6X4_9PEZI</name>
<gene>
    <name evidence="2" type="ORF">HII31_13724</name>
</gene>
<evidence type="ECO:0000313" key="3">
    <source>
        <dbReference type="Proteomes" id="UP000660729"/>
    </source>
</evidence>
<organism evidence="2 3">
    <name type="scientific">Pseudocercospora fuligena</name>
    <dbReference type="NCBI Taxonomy" id="685502"/>
    <lineage>
        <taxon>Eukaryota</taxon>
        <taxon>Fungi</taxon>
        <taxon>Dikarya</taxon>
        <taxon>Ascomycota</taxon>
        <taxon>Pezizomycotina</taxon>
        <taxon>Dothideomycetes</taxon>
        <taxon>Dothideomycetidae</taxon>
        <taxon>Mycosphaerellales</taxon>
        <taxon>Mycosphaerellaceae</taxon>
        <taxon>Pseudocercospora</taxon>
    </lineage>
</organism>
<feature type="region of interest" description="Disordered" evidence="1">
    <location>
        <begin position="1"/>
        <end position="125"/>
    </location>
</feature>
<dbReference type="EMBL" id="JABCIY010000347">
    <property type="protein sequence ID" value="KAF7184912.1"/>
    <property type="molecule type" value="Genomic_DNA"/>
</dbReference>